<dbReference type="InterPro" id="IPR001789">
    <property type="entry name" value="Sig_transdc_resp-reg_receiver"/>
</dbReference>
<feature type="domain" description="Response regulatory" evidence="7">
    <location>
        <begin position="771"/>
        <end position="891"/>
    </location>
</feature>
<evidence type="ECO:0000256" key="2">
    <source>
        <dbReference type="ARBA" id="ARBA00012438"/>
    </source>
</evidence>
<dbReference type="PROSITE" id="PS50109">
    <property type="entry name" value="HIS_KIN"/>
    <property type="match status" value="1"/>
</dbReference>
<dbReference type="RefSeq" id="WP_219038783.1">
    <property type="nucleotide sequence ID" value="NZ_JAHWDF010000001.1"/>
</dbReference>
<dbReference type="InterPro" id="IPR005467">
    <property type="entry name" value="His_kinase_dom"/>
</dbReference>
<organism evidence="10 11">
    <name type="scientific">Mesonia aestuariivivens</name>
    <dbReference type="NCBI Taxonomy" id="2796128"/>
    <lineage>
        <taxon>Bacteria</taxon>
        <taxon>Pseudomonadati</taxon>
        <taxon>Bacteroidota</taxon>
        <taxon>Flavobacteriia</taxon>
        <taxon>Flavobacteriales</taxon>
        <taxon>Flavobacteriaceae</taxon>
        <taxon>Mesonia</taxon>
    </lineage>
</organism>
<dbReference type="Pfam" id="PF02518">
    <property type="entry name" value="HATPase_c"/>
    <property type="match status" value="1"/>
</dbReference>
<keyword evidence="4" id="KW-0902">Two-component regulatory system</keyword>
<dbReference type="PANTHER" id="PTHR45339:SF1">
    <property type="entry name" value="HYBRID SIGNAL TRANSDUCTION HISTIDINE KINASE J"/>
    <property type="match status" value="1"/>
</dbReference>
<dbReference type="PROSITE" id="PS50110">
    <property type="entry name" value="RESPONSE_REGULATORY"/>
    <property type="match status" value="2"/>
</dbReference>
<protein>
    <recommendedName>
        <fullName evidence="2">histidine kinase</fullName>
        <ecNumber evidence="2">2.7.13.3</ecNumber>
    </recommendedName>
</protein>
<dbReference type="Pfam" id="PF08448">
    <property type="entry name" value="PAS_4"/>
    <property type="match status" value="1"/>
</dbReference>
<feature type="domain" description="PAS" evidence="8">
    <location>
        <begin position="19"/>
        <end position="74"/>
    </location>
</feature>
<evidence type="ECO:0000256" key="3">
    <source>
        <dbReference type="ARBA" id="ARBA00022553"/>
    </source>
</evidence>
<dbReference type="EMBL" id="JAHWDF010000001">
    <property type="protein sequence ID" value="MBW2960501.1"/>
    <property type="molecule type" value="Genomic_DNA"/>
</dbReference>
<dbReference type="CDD" id="cd16922">
    <property type="entry name" value="HATPase_EvgS-ArcB-TorS-like"/>
    <property type="match status" value="1"/>
</dbReference>
<evidence type="ECO:0000259" key="8">
    <source>
        <dbReference type="PROSITE" id="PS50112"/>
    </source>
</evidence>
<dbReference type="Proteomes" id="UP000719267">
    <property type="component" value="Unassembled WGS sequence"/>
</dbReference>
<feature type="domain" description="PAC" evidence="9">
    <location>
        <begin position="212"/>
        <end position="264"/>
    </location>
</feature>
<dbReference type="EC" id="2.7.13.3" evidence="2"/>
<dbReference type="InterPro" id="IPR003594">
    <property type="entry name" value="HATPase_dom"/>
</dbReference>
<keyword evidence="3 5" id="KW-0597">Phosphoprotein</keyword>
<feature type="modified residue" description="4-aspartylphosphate" evidence="5">
    <location>
        <position position="966"/>
    </location>
</feature>
<evidence type="ECO:0000313" key="10">
    <source>
        <dbReference type="EMBL" id="MBW2960501.1"/>
    </source>
</evidence>
<comment type="caution">
    <text evidence="10">The sequence shown here is derived from an EMBL/GenBank/DDBJ whole genome shotgun (WGS) entry which is preliminary data.</text>
</comment>
<reference evidence="10 11" key="1">
    <citation type="submission" date="2021-07" db="EMBL/GenBank/DDBJ databases">
        <title>Mesonia aestuariivivens sp. nov., isolated from a tidal flat.</title>
        <authorList>
            <person name="Kim Y.-O."/>
            <person name="Yoon J.-H."/>
        </authorList>
    </citation>
    <scope>NUCLEOTIDE SEQUENCE [LARGE SCALE GENOMIC DNA]</scope>
    <source>
        <strain evidence="10 11">JHPTF-M18</strain>
    </source>
</reference>
<dbReference type="InterPro" id="IPR000700">
    <property type="entry name" value="PAS-assoc_C"/>
</dbReference>
<dbReference type="CDD" id="cd00130">
    <property type="entry name" value="PAS"/>
    <property type="match status" value="3"/>
</dbReference>
<dbReference type="CDD" id="cd00156">
    <property type="entry name" value="REC"/>
    <property type="match status" value="1"/>
</dbReference>
<dbReference type="Pfam" id="PF08447">
    <property type="entry name" value="PAS_3"/>
    <property type="match status" value="2"/>
</dbReference>
<dbReference type="PROSITE" id="PS50113">
    <property type="entry name" value="PAC"/>
    <property type="match status" value="1"/>
</dbReference>
<sequence>MGSDVSIFCKYFGCIPECLLLVDKQKKIIASNDLLLDLVGYQEKELKGKPLNQLMSFKQRNKFIAILDNFLKDLNGDKSCFLPNYIKLKNRIVHQSGKTFPVEFSLSSILLDNELYVLISFTNISERVRVKKNYKEVSEKLQVALDSSIIGIWEYDFLTQNFTCDENMMKLYKLNHDDKGISLEIFKKCIHQKDIERVDKSFEYAIKHGETFDETFRIFWPDGSMHYIKTRGKVIYNKSGKALHMLGTNWDVTAERENELDLKRSYEMNRAFIEQAPSAIAMLDNDMRYLAVSKKWITDYNLKGDIIGKSHYEVFPEIPAEWKEHHQKCLNGGEDVSDETAFEREDGTIQWISWEVKPWYVDEGEIGGLLMYTINLTSFKENYQENLRLQNMLHKINEVAGIGIWEVDLEKNTVYWSSITKEIHEAPEDYVVDLQQGISFYIPEDRLKIINLIEQMLSNGEPFDDEFQIMTLKDNLRWVRSIGLIETIEGKNKRLYGLFQDISNSKNHEKTLVQARLKAEAASKSKSDFLANMSHEIRTPLNGVIGFTDLLMKTSLTNNQMGYLKTVNSSANLLLDVINDILDFSKIEAGKLELNLSPVDIYDLCKEAVDIIKFQAEKKKIEVLLNIDTNIHQLMSVDDIRLKQIITNLLNNAVKFTEKGEIELKIKVLEHLEKEKAVLLRFSIRDTGKGIAKSQLSKIFNAFDQEDNSITRKYGGTGLGLTISNRLLKLMGAELKVRSELNIGSVFYFDVKFNLIAANEIDTPKKSIYKKVLLVDDNDQNLEILEGMLQQLQIECKREPNGVEAIQTLMQTKDFDLIISDYNMPFMSGVEFLTYVRNNFKEELENVDMMLLHSIAEDQVIIKARKELNITKCFEKPISFKDLAKFIQPTEKVVNDFQEESFKIDSQIKLPKDLEVLIVEDNPVNTLLITEVISQILPTAHLSFAKNGKIAIEKCNKSFFNLIFMDVQMPVMSGLEATRAIRTLEDFQHTIIFALTARILAEERKECIDSGMNAVLTKPLKFNEIKKMIAKFNYNTI</sequence>
<name>A0ABS6VY51_9FLAO</name>
<feature type="modified residue" description="4-aspartylphosphate" evidence="5">
    <location>
        <position position="821"/>
    </location>
</feature>
<dbReference type="InterPro" id="IPR001610">
    <property type="entry name" value="PAC"/>
</dbReference>
<dbReference type="Pfam" id="PF13426">
    <property type="entry name" value="PAS_9"/>
    <property type="match status" value="1"/>
</dbReference>
<accession>A0ABS6VY51</accession>
<dbReference type="SMART" id="SM00388">
    <property type="entry name" value="HisKA"/>
    <property type="match status" value="1"/>
</dbReference>
<evidence type="ECO:0000259" key="9">
    <source>
        <dbReference type="PROSITE" id="PS50113"/>
    </source>
</evidence>
<dbReference type="InterPro" id="IPR000014">
    <property type="entry name" value="PAS"/>
</dbReference>
<evidence type="ECO:0000256" key="5">
    <source>
        <dbReference type="PROSITE-ProRule" id="PRU00169"/>
    </source>
</evidence>
<dbReference type="PANTHER" id="PTHR45339">
    <property type="entry name" value="HYBRID SIGNAL TRANSDUCTION HISTIDINE KINASE J"/>
    <property type="match status" value="1"/>
</dbReference>
<dbReference type="InterPro" id="IPR013656">
    <property type="entry name" value="PAS_4"/>
</dbReference>
<feature type="domain" description="Response regulatory" evidence="7">
    <location>
        <begin position="915"/>
        <end position="1033"/>
    </location>
</feature>
<dbReference type="CDD" id="cd17546">
    <property type="entry name" value="REC_hyHK_CKI1_RcsC-like"/>
    <property type="match status" value="1"/>
</dbReference>
<dbReference type="InterPro" id="IPR013655">
    <property type="entry name" value="PAS_fold_3"/>
</dbReference>
<keyword evidence="11" id="KW-1185">Reference proteome</keyword>
<comment type="catalytic activity">
    <reaction evidence="1">
        <text>ATP + protein L-histidine = ADP + protein N-phospho-L-histidine.</text>
        <dbReference type="EC" id="2.7.13.3"/>
    </reaction>
</comment>
<gene>
    <name evidence="10" type="ORF">KW502_01635</name>
</gene>
<dbReference type="Pfam" id="PF00512">
    <property type="entry name" value="HisKA"/>
    <property type="match status" value="1"/>
</dbReference>
<feature type="domain" description="Histidine kinase" evidence="6">
    <location>
        <begin position="532"/>
        <end position="755"/>
    </location>
</feature>
<evidence type="ECO:0000259" key="6">
    <source>
        <dbReference type="PROSITE" id="PS50109"/>
    </source>
</evidence>
<dbReference type="NCBIfam" id="TIGR00229">
    <property type="entry name" value="sensory_box"/>
    <property type="match status" value="2"/>
</dbReference>
<evidence type="ECO:0000256" key="4">
    <source>
        <dbReference type="ARBA" id="ARBA00023012"/>
    </source>
</evidence>
<dbReference type="InterPro" id="IPR003661">
    <property type="entry name" value="HisK_dim/P_dom"/>
</dbReference>
<dbReference type="SMART" id="SM00091">
    <property type="entry name" value="PAS"/>
    <property type="match status" value="4"/>
</dbReference>
<dbReference type="CDD" id="cd00082">
    <property type="entry name" value="HisKA"/>
    <property type="match status" value="1"/>
</dbReference>
<proteinExistence type="predicted"/>
<dbReference type="SMART" id="SM00387">
    <property type="entry name" value="HATPase_c"/>
    <property type="match status" value="1"/>
</dbReference>
<dbReference type="SMART" id="SM00086">
    <property type="entry name" value="PAC"/>
    <property type="match status" value="4"/>
</dbReference>
<evidence type="ECO:0000313" key="11">
    <source>
        <dbReference type="Proteomes" id="UP000719267"/>
    </source>
</evidence>
<evidence type="ECO:0000259" key="7">
    <source>
        <dbReference type="PROSITE" id="PS50110"/>
    </source>
</evidence>
<evidence type="ECO:0000256" key="1">
    <source>
        <dbReference type="ARBA" id="ARBA00000085"/>
    </source>
</evidence>
<dbReference type="Pfam" id="PF00072">
    <property type="entry name" value="Response_reg"/>
    <property type="match status" value="2"/>
</dbReference>
<dbReference type="SMART" id="SM00448">
    <property type="entry name" value="REC"/>
    <property type="match status" value="2"/>
</dbReference>
<dbReference type="PROSITE" id="PS50112">
    <property type="entry name" value="PAS"/>
    <property type="match status" value="1"/>
</dbReference>